<dbReference type="GO" id="GO:0016798">
    <property type="term" value="F:hydrolase activity, acting on glycosyl bonds"/>
    <property type="evidence" value="ECO:0007669"/>
    <property type="project" value="UniProtKB-KW"/>
</dbReference>
<dbReference type="GO" id="GO:0000272">
    <property type="term" value="P:polysaccharide catabolic process"/>
    <property type="evidence" value="ECO:0007669"/>
    <property type="project" value="UniProtKB-KW"/>
</dbReference>
<feature type="compositionally biased region" description="Low complexity" evidence="4">
    <location>
        <begin position="436"/>
        <end position="461"/>
    </location>
</feature>
<evidence type="ECO:0000256" key="1">
    <source>
        <dbReference type="ARBA" id="ARBA00022737"/>
    </source>
</evidence>
<feature type="region of interest" description="Disordered" evidence="4">
    <location>
        <begin position="227"/>
        <end position="250"/>
    </location>
</feature>
<evidence type="ECO:0000256" key="3">
    <source>
        <dbReference type="ARBA" id="ARBA00023326"/>
    </source>
</evidence>
<dbReference type="InterPro" id="IPR003961">
    <property type="entry name" value="FN3_dom"/>
</dbReference>
<reference evidence="6" key="1">
    <citation type="submission" date="2024-05" db="EMBL/GenBank/DDBJ databases">
        <authorList>
            <person name="Kim S."/>
            <person name="Heo J."/>
            <person name="Choi H."/>
            <person name="Choi Y."/>
            <person name="Kwon S.-W."/>
            <person name="Kim Y."/>
        </authorList>
    </citation>
    <scope>NUCLEOTIDE SEQUENCE</scope>
    <source>
        <strain evidence="6">KACC 23699</strain>
    </source>
</reference>
<feature type="region of interest" description="Disordered" evidence="4">
    <location>
        <begin position="17"/>
        <end position="56"/>
    </location>
</feature>
<evidence type="ECO:0000256" key="2">
    <source>
        <dbReference type="ARBA" id="ARBA00023295"/>
    </source>
</evidence>
<evidence type="ECO:0000259" key="5">
    <source>
        <dbReference type="PROSITE" id="PS50853"/>
    </source>
</evidence>
<sequence length="513" mass="51552">MLSGYVPFILARRPSRARETTLPAHHGARAPSGARGADRRDSMFSKPDHPNTSPHVRRRMAAACAALVSVTVWAGIAAADPAAADGAAASASIPVSAPVPGVAPAAPAPATATAPTPAPQATTAAATPRAANAVASAPVVTTQPVETWVDLGSSATFTAHASGTPAPTVQWQFRRWYEDPWTDVPGATSDRYTTPPSSVNDVEPGYRAVFTNSAGSVTTAAVDLRINQPAPPAGTPSAPRDVTAHQTAKGQVTITWSAPADSGTSPITSYGAGYGTRRWGNGDTYPATTFHAVFNDIADGDYTAVVFANNDVGMGWRVSVPVSVGDLSTAPTHLTATLSGTTGTVTWGAPTNAGYSSVTGYEVLATSGSHRVSRSVSAATRRVALPALTSGVWHVTVRATNTVGIGAAAATSLTVTTTATAPTPPPPAPTTPVPTTPATRPSTTPVAAAPARPAAAASTRPAASLAPAASVVPTRAVLAHTGSNGSSQALLALALMVIGVGCAVGSRRMGRAG</sequence>
<dbReference type="PANTHER" id="PTHR13817">
    <property type="entry name" value="TITIN"/>
    <property type="match status" value="1"/>
</dbReference>
<dbReference type="SMART" id="SM00060">
    <property type="entry name" value="FN3"/>
    <property type="match status" value="2"/>
</dbReference>
<keyword evidence="1" id="KW-0677">Repeat</keyword>
<evidence type="ECO:0000313" key="6">
    <source>
        <dbReference type="EMBL" id="XBO42084.1"/>
    </source>
</evidence>
<feature type="compositionally biased region" description="Pro residues" evidence="4">
    <location>
        <begin position="422"/>
        <end position="435"/>
    </location>
</feature>
<feature type="compositionally biased region" description="Basic and acidic residues" evidence="4">
    <location>
        <begin position="36"/>
        <end position="49"/>
    </location>
</feature>
<dbReference type="PROSITE" id="PS50853">
    <property type="entry name" value="FN3"/>
    <property type="match status" value="1"/>
</dbReference>
<proteinExistence type="predicted"/>
<dbReference type="InterPro" id="IPR050964">
    <property type="entry name" value="Striated_Muscle_Regulatory"/>
</dbReference>
<keyword evidence="3" id="KW-0624">Polysaccharide degradation</keyword>
<keyword evidence="3" id="KW-0119">Carbohydrate metabolism</keyword>
<dbReference type="InterPro" id="IPR036179">
    <property type="entry name" value="Ig-like_dom_sf"/>
</dbReference>
<gene>
    <name evidence="6" type="ORF">ABEG17_10820</name>
</gene>
<keyword evidence="2" id="KW-0326">Glycosidase</keyword>
<dbReference type="SUPFAM" id="SSF49265">
    <property type="entry name" value="Fibronectin type III"/>
    <property type="match status" value="1"/>
</dbReference>
<dbReference type="Gene3D" id="2.60.40.10">
    <property type="entry name" value="Immunoglobulins"/>
    <property type="match status" value="3"/>
</dbReference>
<accession>A0AAU7JQA3</accession>
<dbReference type="RefSeq" id="WP_406829488.1">
    <property type="nucleotide sequence ID" value="NZ_CP157483.1"/>
</dbReference>
<protein>
    <recommendedName>
        <fullName evidence="5">Fibronectin type-III domain-containing protein</fullName>
    </recommendedName>
</protein>
<organism evidence="6">
    <name type="scientific">Pedococcus sp. KACC 23699</name>
    <dbReference type="NCBI Taxonomy" id="3149228"/>
    <lineage>
        <taxon>Bacteria</taxon>
        <taxon>Bacillati</taxon>
        <taxon>Actinomycetota</taxon>
        <taxon>Actinomycetes</taxon>
        <taxon>Micrococcales</taxon>
        <taxon>Intrasporangiaceae</taxon>
        <taxon>Pedococcus</taxon>
    </lineage>
</organism>
<dbReference type="SUPFAM" id="SSF48726">
    <property type="entry name" value="Immunoglobulin"/>
    <property type="match status" value="1"/>
</dbReference>
<dbReference type="EMBL" id="CP157483">
    <property type="protein sequence ID" value="XBO42084.1"/>
    <property type="molecule type" value="Genomic_DNA"/>
</dbReference>
<feature type="region of interest" description="Disordered" evidence="4">
    <location>
        <begin position="104"/>
        <end position="129"/>
    </location>
</feature>
<dbReference type="PANTHER" id="PTHR13817:SF73">
    <property type="entry name" value="FIBRONECTIN TYPE-III DOMAIN-CONTAINING PROTEIN"/>
    <property type="match status" value="1"/>
</dbReference>
<name>A0AAU7JQA3_9MICO</name>
<keyword evidence="2" id="KW-0378">Hydrolase</keyword>
<feature type="domain" description="Fibronectin type-III" evidence="5">
    <location>
        <begin position="238"/>
        <end position="332"/>
    </location>
</feature>
<dbReference type="InterPro" id="IPR036116">
    <property type="entry name" value="FN3_sf"/>
</dbReference>
<feature type="region of interest" description="Disordered" evidence="4">
    <location>
        <begin position="417"/>
        <end position="461"/>
    </location>
</feature>
<dbReference type="CDD" id="cd00063">
    <property type="entry name" value="FN3"/>
    <property type="match status" value="1"/>
</dbReference>
<dbReference type="AlphaFoldDB" id="A0AAU7JQA3"/>
<dbReference type="InterPro" id="IPR013783">
    <property type="entry name" value="Ig-like_fold"/>
</dbReference>
<evidence type="ECO:0000256" key="4">
    <source>
        <dbReference type="SAM" id="MobiDB-lite"/>
    </source>
</evidence>